<keyword evidence="1" id="KW-0732">Signal</keyword>
<protein>
    <submittedName>
        <fullName evidence="2">Ketosteroid isomerase homolog</fullName>
    </submittedName>
</protein>
<sequence>MKKVVSLAMLMAISLFSKAQTNADPLQQARKAIEASNAIYADLANKNDGSILTRYTDDACLLPPNSAPVCGKENIAKFFKDGPKVHVKFTIQHLYGDASTFITEESYYEMTDLNGNKLDEGKVMVIWKNTADGLKMHRDMFSSNKPVSK</sequence>
<gene>
    <name evidence="2" type="ORF">SAMN04488121_11169</name>
</gene>
<evidence type="ECO:0000313" key="3">
    <source>
        <dbReference type="Proteomes" id="UP000199045"/>
    </source>
</evidence>
<reference evidence="2 3" key="1">
    <citation type="submission" date="2016-10" db="EMBL/GenBank/DDBJ databases">
        <authorList>
            <person name="de Groot N.N."/>
        </authorList>
    </citation>
    <scope>NUCLEOTIDE SEQUENCE [LARGE SCALE GENOMIC DNA]</scope>
    <source>
        <strain evidence="2 3">DSM 527</strain>
    </source>
</reference>
<evidence type="ECO:0000256" key="1">
    <source>
        <dbReference type="SAM" id="SignalP"/>
    </source>
</evidence>
<dbReference type="RefSeq" id="WP_218124278.1">
    <property type="nucleotide sequence ID" value="NZ_FNBN01000011.1"/>
</dbReference>
<organism evidence="2 3">
    <name type="scientific">Chitinophaga filiformis</name>
    <name type="common">Myxococcus filiformis</name>
    <name type="synonym">Flexibacter filiformis</name>
    <dbReference type="NCBI Taxonomy" id="104663"/>
    <lineage>
        <taxon>Bacteria</taxon>
        <taxon>Pseudomonadati</taxon>
        <taxon>Bacteroidota</taxon>
        <taxon>Chitinophagia</taxon>
        <taxon>Chitinophagales</taxon>
        <taxon>Chitinophagaceae</taxon>
        <taxon>Chitinophaga</taxon>
    </lineage>
</organism>
<dbReference type="GO" id="GO:0016853">
    <property type="term" value="F:isomerase activity"/>
    <property type="evidence" value="ECO:0007669"/>
    <property type="project" value="UniProtKB-KW"/>
</dbReference>
<dbReference type="Gene3D" id="3.10.450.50">
    <property type="match status" value="1"/>
</dbReference>
<dbReference type="SUPFAM" id="SSF54427">
    <property type="entry name" value="NTF2-like"/>
    <property type="match status" value="1"/>
</dbReference>
<name>A0A1G8BJM6_CHIFI</name>
<dbReference type="AlphaFoldDB" id="A0A1G8BJM6"/>
<accession>A0A1G8BJM6</accession>
<feature type="chain" id="PRO_5011638001" evidence="1">
    <location>
        <begin position="20"/>
        <end position="149"/>
    </location>
</feature>
<dbReference type="InterPro" id="IPR032710">
    <property type="entry name" value="NTF2-like_dom_sf"/>
</dbReference>
<evidence type="ECO:0000313" key="2">
    <source>
        <dbReference type="EMBL" id="SDH33427.1"/>
    </source>
</evidence>
<dbReference type="Proteomes" id="UP000199045">
    <property type="component" value="Unassembled WGS sequence"/>
</dbReference>
<proteinExistence type="predicted"/>
<feature type="signal peptide" evidence="1">
    <location>
        <begin position="1"/>
        <end position="19"/>
    </location>
</feature>
<dbReference type="EMBL" id="FNBN01000011">
    <property type="protein sequence ID" value="SDH33427.1"/>
    <property type="molecule type" value="Genomic_DNA"/>
</dbReference>
<keyword evidence="2" id="KW-0413">Isomerase</keyword>